<dbReference type="EMBL" id="BAABJH010000001">
    <property type="protein sequence ID" value="GAA4883456.1"/>
    <property type="molecule type" value="Genomic_DNA"/>
</dbReference>
<comment type="caution">
    <text evidence="2">The sequence shown here is derived from an EMBL/GenBank/DDBJ whole genome shotgun (WGS) entry which is preliminary data.</text>
</comment>
<evidence type="ECO:0000259" key="1">
    <source>
        <dbReference type="PROSITE" id="PS51186"/>
    </source>
</evidence>
<sequence length="142" mass="16076">MKIGILKKDDLNASFQEQISKLFKQLGGNKTQVDLNEVLDKKNKITLVYCSDNSEIIGIASMCTYNVISGKKGWIEDVVVNANSRGKGIGRKLMEKLLEVGKEKNLSQILLFTEDHRLPAIRLYSDLGFKVKDSRIYTLHMK</sequence>
<keyword evidence="3" id="KW-1185">Reference proteome</keyword>
<evidence type="ECO:0000313" key="3">
    <source>
        <dbReference type="Proteomes" id="UP001500433"/>
    </source>
</evidence>
<organism evidence="2 3">
    <name type="scientific">Flaviramulus aquimarinus</name>
    <dbReference type="NCBI Taxonomy" id="1170456"/>
    <lineage>
        <taxon>Bacteria</taxon>
        <taxon>Pseudomonadati</taxon>
        <taxon>Bacteroidota</taxon>
        <taxon>Flavobacteriia</taxon>
        <taxon>Flavobacteriales</taxon>
        <taxon>Flavobacteriaceae</taxon>
        <taxon>Flaviramulus</taxon>
    </lineage>
</organism>
<dbReference type="InterPro" id="IPR000182">
    <property type="entry name" value="GNAT_dom"/>
</dbReference>
<evidence type="ECO:0000313" key="2">
    <source>
        <dbReference type="EMBL" id="GAA4883456.1"/>
    </source>
</evidence>
<accession>A0ABP9EN67</accession>
<dbReference type="SUPFAM" id="SSF55729">
    <property type="entry name" value="Acyl-CoA N-acyltransferases (Nat)"/>
    <property type="match status" value="1"/>
</dbReference>
<dbReference type="CDD" id="cd04301">
    <property type="entry name" value="NAT_SF"/>
    <property type="match status" value="1"/>
</dbReference>
<proteinExistence type="predicted"/>
<name>A0ABP9EN67_9FLAO</name>
<dbReference type="Proteomes" id="UP001500433">
    <property type="component" value="Unassembled WGS sequence"/>
</dbReference>
<protein>
    <submittedName>
        <fullName evidence="2">GNAT family N-acetyltransferase</fullName>
    </submittedName>
</protein>
<feature type="domain" description="N-acetyltransferase" evidence="1">
    <location>
        <begin position="1"/>
        <end position="142"/>
    </location>
</feature>
<dbReference type="PROSITE" id="PS51186">
    <property type="entry name" value="GNAT"/>
    <property type="match status" value="1"/>
</dbReference>
<dbReference type="Pfam" id="PF00583">
    <property type="entry name" value="Acetyltransf_1"/>
    <property type="match status" value="1"/>
</dbReference>
<dbReference type="Gene3D" id="3.40.630.30">
    <property type="match status" value="1"/>
</dbReference>
<gene>
    <name evidence="2" type="ORF">GCM10023311_02000</name>
</gene>
<reference evidence="3" key="1">
    <citation type="journal article" date="2019" name="Int. J. Syst. Evol. Microbiol.">
        <title>The Global Catalogue of Microorganisms (GCM) 10K type strain sequencing project: providing services to taxonomists for standard genome sequencing and annotation.</title>
        <authorList>
            <consortium name="The Broad Institute Genomics Platform"/>
            <consortium name="The Broad Institute Genome Sequencing Center for Infectious Disease"/>
            <person name="Wu L."/>
            <person name="Ma J."/>
        </authorList>
    </citation>
    <scope>NUCLEOTIDE SEQUENCE [LARGE SCALE GENOMIC DNA]</scope>
    <source>
        <strain evidence="3">JCM 18274</strain>
    </source>
</reference>
<dbReference type="RefSeq" id="WP_345272067.1">
    <property type="nucleotide sequence ID" value="NZ_BAABJH010000001.1"/>
</dbReference>
<dbReference type="PANTHER" id="PTHR43072">
    <property type="entry name" value="N-ACETYLTRANSFERASE"/>
    <property type="match status" value="1"/>
</dbReference>
<dbReference type="InterPro" id="IPR016181">
    <property type="entry name" value="Acyl_CoA_acyltransferase"/>
</dbReference>